<feature type="domain" description="AB hydrolase-1" evidence="2">
    <location>
        <begin position="26"/>
        <end position="264"/>
    </location>
</feature>
<dbReference type="GO" id="GO:0016787">
    <property type="term" value="F:hydrolase activity"/>
    <property type="evidence" value="ECO:0007669"/>
    <property type="project" value="UniProtKB-KW"/>
</dbReference>
<sequence length="289" mass="31741">MAYFKAGNDAAGNPVNIFYEDWGQGNPVVLIHGWPLDHTMWEHQAIALAKAGLRVIAYDRRGFGRSSRPWTGYDYDTFAADLNALLEELNLHQVTLVGFSMGGGEIARYLGTYGDARIARVAFVGAVTPFMLQTENNPEGVPQSVFEQIGDALQQDRFDFLQNFAKSFYGVGMISHPVSQAVLDWNFTVASLAAPNAIRGCAVAFASTDFRDDLATIKVPTLVIHGDADATVPFEVSGERTAKLIPHAELKVYKGAPHGLFFTNKDELNRDLLAFTSQQEPVALLQQNE</sequence>
<keyword evidence="3" id="KW-0378">Hydrolase</keyword>
<name>A0A927BI94_9BACT</name>
<dbReference type="EMBL" id="JACXAD010000046">
    <property type="protein sequence ID" value="MBD2770534.1"/>
    <property type="molecule type" value="Genomic_DNA"/>
</dbReference>
<dbReference type="InterPro" id="IPR050471">
    <property type="entry name" value="AB_hydrolase"/>
</dbReference>
<comment type="caution">
    <text evidence="3">The sequence shown here is derived from an EMBL/GenBank/DDBJ whole genome shotgun (WGS) entry which is preliminary data.</text>
</comment>
<dbReference type="PRINTS" id="PR00412">
    <property type="entry name" value="EPOXHYDRLASE"/>
</dbReference>
<dbReference type="Pfam" id="PF00561">
    <property type="entry name" value="Abhydrolase_1"/>
    <property type="match status" value="1"/>
</dbReference>
<dbReference type="PANTHER" id="PTHR43433:SF4">
    <property type="entry name" value="NON-HEME CHLOROPEROXIDASE-RELATED"/>
    <property type="match status" value="1"/>
</dbReference>
<gene>
    <name evidence="3" type="ORF">IC235_21835</name>
</gene>
<evidence type="ECO:0000313" key="3">
    <source>
        <dbReference type="EMBL" id="MBD2770534.1"/>
    </source>
</evidence>
<evidence type="ECO:0000256" key="1">
    <source>
        <dbReference type="ARBA" id="ARBA00038128"/>
    </source>
</evidence>
<keyword evidence="4" id="KW-1185">Reference proteome</keyword>
<comment type="similarity">
    <text evidence="1">Belongs to the AB hydrolase superfamily. Bacterial non-heme haloperoxidase / perhydrolase family.</text>
</comment>
<dbReference type="RefSeq" id="WP_191007342.1">
    <property type="nucleotide sequence ID" value="NZ_JACXAD010000046.1"/>
</dbReference>
<evidence type="ECO:0000259" key="2">
    <source>
        <dbReference type="Pfam" id="PF00561"/>
    </source>
</evidence>
<dbReference type="InterPro" id="IPR000073">
    <property type="entry name" value="AB_hydrolase_1"/>
</dbReference>
<dbReference type="FunFam" id="3.40.50.1820:FF:000205">
    <property type="entry name" value="Non-haem bromoperoxidase BPO-A2"/>
    <property type="match status" value="1"/>
</dbReference>
<dbReference type="PRINTS" id="PR00111">
    <property type="entry name" value="ABHYDROLASE"/>
</dbReference>
<dbReference type="Gene3D" id="3.40.50.1820">
    <property type="entry name" value="alpha/beta hydrolase"/>
    <property type="match status" value="1"/>
</dbReference>
<proteinExistence type="inferred from homology"/>
<dbReference type="PANTHER" id="PTHR43433">
    <property type="entry name" value="HYDROLASE, ALPHA/BETA FOLD FAMILY PROTEIN"/>
    <property type="match status" value="1"/>
</dbReference>
<dbReference type="InterPro" id="IPR000639">
    <property type="entry name" value="Epox_hydrolase-like"/>
</dbReference>
<accession>A0A927BI94</accession>
<dbReference type="Proteomes" id="UP000612233">
    <property type="component" value="Unassembled WGS sequence"/>
</dbReference>
<dbReference type="InterPro" id="IPR029058">
    <property type="entry name" value="AB_hydrolase_fold"/>
</dbReference>
<dbReference type="AlphaFoldDB" id="A0A927BI94"/>
<evidence type="ECO:0000313" key="4">
    <source>
        <dbReference type="Proteomes" id="UP000612233"/>
    </source>
</evidence>
<dbReference type="SUPFAM" id="SSF53474">
    <property type="entry name" value="alpha/beta-Hydrolases"/>
    <property type="match status" value="1"/>
</dbReference>
<protein>
    <submittedName>
        <fullName evidence="3">Alpha/beta hydrolase</fullName>
    </submittedName>
</protein>
<organism evidence="3 4">
    <name type="scientific">Hymenobacter montanus</name>
    <dbReference type="NCBI Taxonomy" id="2771359"/>
    <lineage>
        <taxon>Bacteria</taxon>
        <taxon>Pseudomonadati</taxon>
        <taxon>Bacteroidota</taxon>
        <taxon>Cytophagia</taxon>
        <taxon>Cytophagales</taxon>
        <taxon>Hymenobacteraceae</taxon>
        <taxon>Hymenobacter</taxon>
    </lineage>
</organism>
<reference evidence="3" key="1">
    <citation type="submission" date="2020-09" db="EMBL/GenBank/DDBJ databases">
        <authorList>
            <person name="Kim M.K."/>
        </authorList>
    </citation>
    <scope>NUCLEOTIDE SEQUENCE</scope>
    <source>
        <strain evidence="3">BT664</strain>
    </source>
</reference>